<organism evidence="1 2">
    <name type="scientific">Streptomyces griseoruber</name>
    <dbReference type="NCBI Taxonomy" id="1943"/>
    <lineage>
        <taxon>Bacteria</taxon>
        <taxon>Bacillati</taxon>
        <taxon>Actinomycetota</taxon>
        <taxon>Actinomycetes</taxon>
        <taxon>Kitasatosporales</taxon>
        <taxon>Streptomycetaceae</taxon>
        <taxon>Streptomyces</taxon>
    </lineage>
</organism>
<name>A0A124I0Y9_9ACTN</name>
<keyword evidence="2" id="KW-1185">Reference proteome</keyword>
<evidence type="ECO:0000313" key="1">
    <source>
        <dbReference type="EMBL" id="KUN75825.1"/>
    </source>
</evidence>
<dbReference type="RefSeq" id="WP_059203474.1">
    <property type="nucleotide sequence ID" value="NZ_KQ948786.1"/>
</dbReference>
<dbReference type="EMBL" id="LMWW01000073">
    <property type="protein sequence ID" value="KUN75825.1"/>
    <property type="molecule type" value="Genomic_DNA"/>
</dbReference>
<reference evidence="1 2" key="1">
    <citation type="submission" date="2015-10" db="EMBL/GenBank/DDBJ databases">
        <title>Draft genome sequence of Streptomyces griseoruber DSM 40281, type strain for the species Streptomyces griseoruber.</title>
        <authorList>
            <person name="Ruckert C."/>
            <person name="Winkler A."/>
            <person name="Kalinowski J."/>
            <person name="Kampfer P."/>
            <person name="Glaeser S."/>
        </authorList>
    </citation>
    <scope>NUCLEOTIDE SEQUENCE [LARGE SCALE GENOMIC DNA]</scope>
    <source>
        <strain evidence="1 2">DSM 40281</strain>
    </source>
</reference>
<sequence length="61" mass="6488">MPLFTFNTAADYLDAARQMAASGRPALARLLAEAAADCTPDPAEAARILDAFPAPTPREER</sequence>
<gene>
    <name evidence="1" type="ORF">AQJ64_41125</name>
</gene>
<proteinExistence type="predicted"/>
<dbReference type="STRING" id="1943.AQJ64_41125"/>
<accession>A0A124I0Y9</accession>
<protein>
    <submittedName>
        <fullName evidence="1">Uncharacterized protein</fullName>
    </submittedName>
</protein>
<comment type="caution">
    <text evidence="1">The sequence shown here is derived from an EMBL/GenBank/DDBJ whole genome shotgun (WGS) entry which is preliminary data.</text>
</comment>
<dbReference type="Proteomes" id="UP000052982">
    <property type="component" value="Unassembled WGS sequence"/>
</dbReference>
<evidence type="ECO:0000313" key="2">
    <source>
        <dbReference type="Proteomes" id="UP000052982"/>
    </source>
</evidence>
<dbReference type="AlphaFoldDB" id="A0A124I0Y9"/>